<dbReference type="InterPro" id="IPR004840">
    <property type="entry name" value="Amino_acid_permease_CS"/>
</dbReference>
<dbReference type="PROSITE" id="PS00218">
    <property type="entry name" value="AMINO_ACID_PERMEASE_1"/>
    <property type="match status" value="1"/>
</dbReference>
<dbReference type="PANTHER" id="PTHR43495:SF2">
    <property type="entry name" value="D-SERINE_D-ALANINE_GLYCINE TRANSPORTER"/>
    <property type="match status" value="1"/>
</dbReference>
<protein>
    <submittedName>
        <fullName evidence="10">Amino acid permease</fullName>
    </submittedName>
</protein>
<dbReference type="PANTHER" id="PTHR43495">
    <property type="entry name" value="GABA PERMEASE"/>
    <property type="match status" value="1"/>
</dbReference>
<keyword evidence="6 8" id="KW-1133">Transmembrane helix</keyword>
<evidence type="ECO:0000256" key="7">
    <source>
        <dbReference type="ARBA" id="ARBA00023136"/>
    </source>
</evidence>
<proteinExistence type="predicted"/>
<keyword evidence="4 8" id="KW-0812">Transmembrane</keyword>
<feature type="transmembrane region" description="Helical" evidence="8">
    <location>
        <begin position="248"/>
        <end position="266"/>
    </location>
</feature>
<reference evidence="10" key="1">
    <citation type="submission" date="2022-07" db="EMBL/GenBank/DDBJ databases">
        <authorList>
            <person name="Kouya T."/>
            <person name="Ishiyama Y."/>
        </authorList>
    </citation>
    <scope>NUCLEOTIDE SEQUENCE</scope>
    <source>
        <strain evidence="10">WR16-4</strain>
    </source>
</reference>
<keyword evidence="11" id="KW-1185">Reference proteome</keyword>
<evidence type="ECO:0000256" key="5">
    <source>
        <dbReference type="ARBA" id="ARBA00022970"/>
    </source>
</evidence>
<gene>
    <name evidence="10" type="ORF">WR164_13630</name>
</gene>
<dbReference type="InterPro" id="IPR004841">
    <property type="entry name" value="AA-permease/SLC12A_dom"/>
</dbReference>
<dbReference type="GO" id="GO:0006865">
    <property type="term" value="P:amino acid transport"/>
    <property type="evidence" value="ECO:0007669"/>
    <property type="project" value="UniProtKB-KW"/>
</dbReference>
<dbReference type="GO" id="GO:0005886">
    <property type="term" value="C:plasma membrane"/>
    <property type="evidence" value="ECO:0007669"/>
    <property type="project" value="UniProtKB-SubCell"/>
</dbReference>
<evidence type="ECO:0000259" key="9">
    <source>
        <dbReference type="Pfam" id="PF00324"/>
    </source>
</evidence>
<comment type="subcellular location">
    <subcellularLocation>
        <location evidence="1">Cell membrane</location>
        <topology evidence="1">Multi-pass membrane protein</topology>
    </subcellularLocation>
</comment>
<keyword evidence="3" id="KW-1003">Cell membrane</keyword>
<dbReference type="Gene3D" id="1.20.1740.10">
    <property type="entry name" value="Amino acid/polyamine transporter I"/>
    <property type="match status" value="1"/>
</dbReference>
<comment type="caution">
    <text evidence="10">The sequence shown here is derived from an EMBL/GenBank/DDBJ whole genome shotgun (WGS) entry which is preliminary data.</text>
</comment>
<feature type="transmembrane region" description="Helical" evidence="8">
    <location>
        <begin position="51"/>
        <end position="70"/>
    </location>
</feature>
<keyword evidence="2" id="KW-0813">Transport</keyword>
<dbReference type="PIRSF" id="PIRSF006060">
    <property type="entry name" value="AA_transporter"/>
    <property type="match status" value="1"/>
</dbReference>
<evidence type="ECO:0000256" key="4">
    <source>
        <dbReference type="ARBA" id="ARBA00022692"/>
    </source>
</evidence>
<evidence type="ECO:0000256" key="3">
    <source>
        <dbReference type="ARBA" id="ARBA00022475"/>
    </source>
</evidence>
<evidence type="ECO:0000256" key="1">
    <source>
        <dbReference type="ARBA" id="ARBA00004651"/>
    </source>
</evidence>
<feature type="transmembrane region" description="Helical" evidence="8">
    <location>
        <begin position="413"/>
        <end position="431"/>
    </location>
</feature>
<name>A0A9W6B4A4_9LACO</name>
<dbReference type="GO" id="GO:0055085">
    <property type="term" value="P:transmembrane transport"/>
    <property type="evidence" value="ECO:0007669"/>
    <property type="project" value="InterPro"/>
</dbReference>
<dbReference type="AlphaFoldDB" id="A0A9W6B4A4"/>
<feature type="transmembrane region" description="Helical" evidence="8">
    <location>
        <begin position="345"/>
        <end position="366"/>
    </location>
</feature>
<feature type="transmembrane region" description="Helical" evidence="8">
    <location>
        <begin position="26"/>
        <end position="45"/>
    </location>
</feature>
<dbReference type="RefSeq" id="WP_286136852.1">
    <property type="nucleotide sequence ID" value="NZ_BRPL01000002.1"/>
</dbReference>
<dbReference type="Proteomes" id="UP001144204">
    <property type="component" value="Unassembled WGS sequence"/>
</dbReference>
<feature type="domain" description="Amino acid permease/ SLC12A" evidence="9">
    <location>
        <begin position="23"/>
        <end position="434"/>
    </location>
</feature>
<evidence type="ECO:0000256" key="8">
    <source>
        <dbReference type="SAM" id="Phobius"/>
    </source>
</evidence>
<dbReference type="Pfam" id="PF00324">
    <property type="entry name" value="AA_permease"/>
    <property type="match status" value="1"/>
</dbReference>
<keyword evidence="5" id="KW-0029">Amino-acid transport</keyword>
<accession>A0A9W6B4A4</accession>
<feature type="transmembrane region" description="Helical" evidence="8">
    <location>
        <begin position="437"/>
        <end position="457"/>
    </location>
</feature>
<keyword evidence="7 8" id="KW-0472">Membrane</keyword>
<feature type="transmembrane region" description="Helical" evidence="8">
    <location>
        <begin position="372"/>
        <end position="393"/>
    </location>
</feature>
<feature type="transmembrane region" description="Helical" evidence="8">
    <location>
        <begin position="161"/>
        <end position="183"/>
    </location>
</feature>
<dbReference type="EMBL" id="BRPL01000002">
    <property type="protein sequence ID" value="GLB47384.1"/>
    <property type="molecule type" value="Genomic_DNA"/>
</dbReference>
<evidence type="ECO:0000313" key="11">
    <source>
        <dbReference type="Proteomes" id="UP001144204"/>
    </source>
</evidence>
<dbReference type="FunFam" id="1.20.1740.10:FF:000001">
    <property type="entry name" value="Amino acid permease"/>
    <property type="match status" value="1"/>
</dbReference>
<evidence type="ECO:0000256" key="2">
    <source>
        <dbReference type="ARBA" id="ARBA00022448"/>
    </source>
</evidence>
<feature type="transmembrane region" description="Helical" evidence="8">
    <location>
        <begin position="91"/>
        <end position="113"/>
    </location>
</feature>
<feature type="transmembrane region" description="Helical" evidence="8">
    <location>
        <begin position="286"/>
        <end position="312"/>
    </location>
</feature>
<evidence type="ECO:0000313" key="10">
    <source>
        <dbReference type="EMBL" id="GLB47384.1"/>
    </source>
</evidence>
<feature type="transmembrane region" description="Helical" evidence="8">
    <location>
        <begin position="133"/>
        <end position="154"/>
    </location>
</feature>
<reference evidence="10" key="2">
    <citation type="journal article" date="2023" name="PLoS ONE">
        <title>Philodulcilactobacillus myokoensis gen. nov., sp. nov., a fructophilic, acidophilic, and agar-phobic lactic acid bacterium isolated from fermented vegetable extracts.</title>
        <authorList>
            <person name="Kouya T."/>
            <person name="Ishiyama Y."/>
            <person name="Ohashi S."/>
            <person name="Kumakubo R."/>
            <person name="Yamazaki T."/>
            <person name="Otaki T."/>
        </authorList>
    </citation>
    <scope>NUCLEOTIDE SEQUENCE</scope>
    <source>
        <strain evidence="10">WR16-4</strain>
    </source>
</reference>
<feature type="transmembrane region" description="Helical" evidence="8">
    <location>
        <begin position="203"/>
        <end position="227"/>
    </location>
</feature>
<sequence length="466" mass="51093">MGKGNVHSDINPDGTRRTLKNRHVQMIAMGGMIGTGLFLGAGSTISKTGPSILFIYAIIGVVFFLMMRAIGEMLYASPQEHTFVAFITKYLGLPAGLFAGWSYWLGILLSGIAELTAISVYVKYWFPSWNSAVIQLVFLIILVAVNVLTARVFGSAEFWFALIKIVAILALIIIGLIMIFVGFKDPNGETASFSNLTNHFQFFPHGVHTFIGSIPMVFFAFLSMELVSITIGETQNPRHVLKKAVNQTVYRILLFYIGALTIIMSISRWTTFSPQSSPFVLVFKLAGIPAAATVINFVVITSAASSINSLIFSSGRHLYQLSIETHSKVLNPVGKISKETGVPRNAILVSGACLLFAPIISSIPAIQSAFEFISAASSDLYLFVYVLVMFSLLKYKKSPDYLPNGFKMPWSKVTAPLDIIAFGLIFLTLFFNPNDVIPAIGAVIWLVVFGGFCLLRYHGEKPAHEL</sequence>
<evidence type="ECO:0000256" key="6">
    <source>
        <dbReference type="ARBA" id="ARBA00022989"/>
    </source>
</evidence>
<organism evidence="10 11">
    <name type="scientific">Philodulcilactobacillus myokoensis</name>
    <dbReference type="NCBI Taxonomy" id="2929573"/>
    <lineage>
        <taxon>Bacteria</taxon>
        <taxon>Bacillati</taxon>
        <taxon>Bacillota</taxon>
        <taxon>Bacilli</taxon>
        <taxon>Lactobacillales</taxon>
        <taxon>Lactobacillaceae</taxon>
        <taxon>Philodulcilactobacillus</taxon>
    </lineage>
</organism>